<dbReference type="FunFam" id="3.40.30.10:FF:000013">
    <property type="entry name" value="Blast:Protein SCO1 homolog, mitochondrial"/>
    <property type="match status" value="1"/>
</dbReference>
<evidence type="ECO:0000256" key="2">
    <source>
        <dbReference type="ARBA" id="ARBA00023008"/>
    </source>
</evidence>
<evidence type="ECO:0000313" key="7">
    <source>
        <dbReference type="Proteomes" id="UP000270626"/>
    </source>
</evidence>
<dbReference type="CDD" id="cd02968">
    <property type="entry name" value="SCO"/>
    <property type="match status" value="1"/>
</dbReference>
<evidence type="ECO:0000256" key="3">
    <source>
        <dbReference type="PIRSR" id="PIRSR603782-1"/>
    </source>
</evidence>
<keyword evidence="3" id="KW-0479">Metal-binding</keyword>
<sequence length="199" mass="21210">MSSERLLLAIVAVLVAVIVGVAVLWQPDAPAPAAPPTLPAGGEFTLQSADGPVSLKDFRGRVTLLYFGYTYCPDICPTTLSALTAGLAQLTPEERARVAVVFISVDPQRDTPEHLKTYVAFFDPGFVGVTGSPAELGELAGRYGVFYQRQPGGKDDAYIVDHTAETFAVGPDGRLLARMAHGTPPDQVAALIRQYLNQP</sequence>
<dbReference type="InterPro" id="IPR036249">
    <property type="entry name" value="Thioredoxin-like_sf"/>
</dbReference>
<dbReference type="Gene3D" id="3.40.30.10">
    <property type="entry name" value="Glutaredoxin"/>
    <property type="match status" value="1"/>
</dbReference>
<dbReference type="PROSITE" id="PS51352">
    <property type="entry name" value="THIOREDOXIN_2"/>
    <property type="match status" value="1"/>
</dbReference>
<feature type="disulfide bond" description="Redox-active" evidence="4">
    <location>
        <begin position="72"/>
        <end position="76"/>
    </location>
</feature>
<keyword evidence="4" id="KW-1015">Disulfide bond</keyword>
<evidence type="ECO:0000313" key="6">
    <source>
        <dbReference type="EMBL" id="RKT60920.1"/>
    </source>
</evidence>
<dbReference type="PANTHER" id="PTHR12151:SF25">
    <property type="entry name" value="LINALOOL DEHYDRATASE_ISOMERASE DOMAIN-CONTAINING PROTEIN"/>
    <property type="match status" value="1"/>
</dbReference>
<dbReference type="InterPro" id="IPR003782">
    <property type="entry name" value="SCO1/SenC"/>
</dbReference>
<dbReference type="Pfam" id="PF02630">
    <property type="entry name" value="SCO1-SenC"/>
    <property type="match status" value="1"/>
</dbReference>
<gene>
    <name evidence="6" type="ORF">DFR40_1070</name>
</gene>
<comment type="similarity">
    <text evidence="1">Belongs to the SCO1/2 family.</text>
</comment>
<evidence type="ECO:0000256" key="4">
    <source>
        <dbReference type="PIRSR" id="PIRSR603782-2"/>
    </source>
</evidence>
<reference evidence="6 7" key="1">
    <citation type="submission" date="2018-10" db="EMBL/GenBank/DDBJ databases">
        <title>Genomic Encyclopedia of Type Strains, Phase IV (KMG-IV): sequencing the most valuable type-strain genomes for metagenomic binning, comparative biology and taxonomic classification.</title>
        <authorList>
            <person name="Goeker M."/>
        </authorList>
    </citation>
    <scope>NUCLEOTIDE SEQUENCE [LARGE SCALE GENOMIC DNA]</scope>
    <source>
        <strain evidence="6 7">DSM 23841</strain>
    </source>
</reference>
<dbReference type="GO" id="GO:0046872">
    <property type="term" value="F:metal ion binding"/>
    <property type="evidence" value="ECO:0007669"/>
    <property type="project" value="UniProtKB-KW"/>
</dbReference>
<name>A0A495WI18_9RHOO</name>
<dbReference type="RefSeq" id="WP_121457406.1">
    <property type="nucleotide sequence ID" value="NZ_RBXP01000011.1"/>
</dbReference>
<evidence type="ECO:0000259" key="5">
    <source>
        <dbReference type="PROSITE" id="PS51352"/>
    </source>
</evidence>
<feature type="domain" description="Thioredoxin" evidence="5">
    <location>
        <begin position="35"/>
        <end position="197"/>
    </location>
</feature>
<dbReference type="Proteomes" id="UP000270626">
    <property type="component" value="Unassembled WGS sequence"/>
</dbReference>
<protein>
    <submittedName>
        <fullName evidence="6">Protein SCO1/2</fullName>
    </submittedName>
</protein>
<accession>A0A495WI18</accession>
<organism evidence="6 7">
    <name type="scientific">Azonexus fungiphilus</name>
    <dbReference type="NCBI Taxonomy" id="146940"/>
    <lineage>
        <taxon>Bacteria</taxon>
        <taxon>Pseudomonadati</taxon>
        <taxon>Pseudomonadota</taxon>
        <taxon>Betaproteobacteria</taxon>
        <taxon>Rhodocyclales</taxon>
        <taxon>Azonexaceae</taxon>
        <taxon>Azonexus</taxon>
    </lineage>
</organism>
<feature type="binding site" evidence="3">
    <location>
        <position position="72"/>
    </location>
    <ligand>
        <name>Cu cation</name>
        <dbReference type="ChEBI" id="CHEBI:23378"/>
    </ligand>
</feature>
<dbReference type="PANTHER" id="PTHR12151">
    <property type="entry name" value="ELECTRON TRANSPORT PROTIN SCO1/SENC FAMILY MEMBER"/>
    <property type="match status" value="1"/>
</dbReference>
<dbReference type="InterPro" id="IPR013766">
    <property type="entry name" value="Thioredoxin_domain"/>
</dbReference>
<dbReference type="EMBL" id="RBXP01000011">
    <property type="protein sequence ID" value="RKT60920.1"/>
    <property type="molecule type" value="Genomic_DNA"/>
</dbReference>
<feature type="binding site" evidence="3">
    <location>
        <position position="162"/>
    </location>
    <ligand>
        <name>Cu cation</name>
        <dbReference type="ChEBI" id="CHEBI:23378"/>
    </ligand>
</feature>
<evidence type="ECO:0000256" key="1">
    <source>
        <dbReference type="ARBA" id="ARBA00010996"/>
    </source>
</evidence>
<keyword evidence="7" id="KW-1185">Reference proteome</keyword>
<dbReference type="OrthoDB" id="9790194at2"/>
<dbReference type="AlphaFoldDB" id="A0A495WI18"/>
<comment type="caution">
    <text evidence="6">The sequence shown here is derived from an EMBL/GenBank/DDBJ whole genome shotgun (WGS) entry which is preliminary data.</text>
</comment>
<dbReference type="SUPFAM" id="SSF52833">
    <property type="entry name" value="Thioredoxin-like"/>
    <property type="match status" value="1"/>
</dbReference>
<proteinExistence type="inferred from homology"/>
<keyword evidence="2 3" id="KW-0186">Copper</keyword>
<feature type="binding site" evidence="3">
    <location>
        <position position="76"/>
    </location>
    <ligand>
        <name>Cu cation</name>
        <dbReference type="ChEBI" id="CHEBI:23378"/>
    </ligand>
</feature>